<dbReference type="STRING" id="560819.SAMN05428998_13316"/>
<evidence type="ECO:0000256" key="1">
    <source>
        <dbReference type="ARBA" id="ARBA00022679"/>
    </source>
</evidence>
<feature type="domain" description="N-acetyltransferase" evidence="3">
    <location>
        <begin position="8"/>
        <end position="156"/>
    </location>
</feature>
<dbReference type="InterPro" id="IPR050832">
    <property type="entry name" value="Bact_Acetyltransf"/>
</dbReference>
<dbReference type="Pfam" id="PF00583">
    <property type="entry name" value="Acetyltransf_1"/>
    <property type="match status" value="1"/>
</dbReference>
<dbReference type="SUPFAM" id="SSF55729">
    <property type="entry name" value="Acyl-CoA N-acyltransferases (Nat)"/>
    <property type="match status" value="1"/>
</dbReference>
<dbReference type="NCBIfam" id="TIGR01575">
    <property type="entry name" value="rimI"/>
    <property type="match status" value="1"/>
</dbReference>
<organism evidence="4 5">
    <name type="scientific">Tistlia consotensis USBA 355</name>
    <dbReference type="NCBI Taxonomy" id="560819"/>
    <lineage>
        <taxon>Bacteria</taxon>
        <taxon>Pseudomonadati</taxon>
        <taxon>Pseudomonadota</taxon>
        <taxon>Alphaproteobacteria</taxon>
        <taxon>Rhodospirillales</taxon>
        <taxon>Rhodovibrionaceae</taxon>
        <taxon>Tistlia</taxon>
    </lineage>
</organism>
<proteinExistence type="predicted"/>
<dbReference type="CDD" id="cd04301">
    <property type="entry name" value="NAT_SF"/>
    <property type="match status" value="1"/>
</dbReference>
<evidence type="ECO:0000313" key="5">
    <source>
        <dbReference type="Proteomes" id="UP000192917"/>
    </source>
</evidence>
<evidence type="ECO:0000259" key="3">
    <source>
        <dbReference type="PROSITE" id="PS51186"/>
    </source>
</evidence>
<gene>
    <name evidence="4" type="ORF">SAMN05428998_13316</name>
</gene>
<accession>A0A1Y6CLM7</accession>
<dbReference type="EMBL" id="FWZX01000033">
    <property type="protein sequence ID" value="SMF74398.1"/>
    <property type="molecule type" value="Genomic_DNA"/>
</dbReference>
<dbReference type="AlphaFoldDB" id="A0A1Y6CLM7"/>
<dbReference type="InterPro" id="IPR000182">
    <property type="entry name" value="GNAT_dom"/>
</dbReference>
<name>A0A1Y6CLM7_9PROT</name>
<evidence type="ECO:0000256" key="2">
    <source>
        <dbReference type="ARBA" id="ARBA00023315"/>
    </source>
</evidence>
<dbReference type="Gene3D" id="3.40.630.30">
    <property type="match status" value="1"/>
</dbReference>
<keyword evidence="5" id="KW-1185">Reference proteome</keyword>
<dbReference type="GO" id="GO:0008080">
    <property type="term" value="F:N-acetyltransferase activity"/>
    <property type="evidence" value="ECO:0007669"/>
    <property type="project" value="InterPro"/>
</dbReference>
<evidence type="ECO:0000313" key="4">
    <source>
        <dbReference type="EMBL" id="SMF74398.1"/>
    </source>
</evidence>
<dbReference type="InterPro" id="IPR016181">
    <property type="entry name" value="Acyl_CoA_acyltransferase"/>
</dbReference>
<dbReference type="RefSeq" id="WP_200808676.1">
    <property type="nucleotide sequence ID" value="NZ_FWZX01000033.1"/>
</dbReference>
<dbReference type="PROSITE" id="PS51186">
    <property type="entry name" value="GNAT"/>
    <property type="match status" value="1"/>
</dbReference>
<dbReference type="Proteomes" id="UP000192917">
    <property type="component" value="Unassembled WGS sequence"/>
</dbReference>
<dbReference type="InterPro" id="IPR006464">
    <property type="entry name" value="AcTrfase_RimI/Ard1"/>
</dbReference>
<reference evidence="4 5" key="1">
    <citation type="submission" date="2017-04" db="EMBL/GenBank/DDBJ databases">
        <authorList>
            <person name="Afonso C.L."/>
            <person name="Miller P.J."/>
            <person name="Scott M.A."/>
            <person name="Spackman E."/>
            <person name="Goraichik I."/>
            <person name="Dimitrov K.M."/>
            <person name="Suarez D.L."/>
            <person name="Swayne D.E."/>
        </authorList>
    </citation>
    <scope>NUCLEOTIDE SEQUENCE [LARGE SCALE GENOMIC DNA]</scope>
    <source>
        <strain evidence="4 5">USBA 355</strain>
    </source>
</reference>
<keyword evidence="1 4" id="KW-0808">Transferase</keyword>
<keyword evidence="2" id="KW-0012">Acyltransferase</keyword>
<protein>
    <submittedName>
        <fullName evidence="4">Ribosomal-protein-alanine N-acetyltransferase</fullName>
    </submittedName>
</protein>
<dbReference type="PANTHER" id="PTHR43877">
    <property type="entry name" value="AMINOALKYLPHOSPHONATE N-ACETYLTRANSFERASE-RELATED-RELATED"/>
    <property type="match status" value="1"/>
</dbReference>
<sequence length="157" mass="16837">MSAPGNVPAVRRLAATDLEALAALHRRSFPHDPWNRRALAEILAMPGAGGWLALDVAGRPLGFLLVRRAADEAEVLSLGVDPERRREGIGGRLLDAGLESLAAEGTARLFLEVAVDNPEAQALYRARGFVEVGRRPAYLSGPDGPRDALVMVRRLGD</sequence>